<reference evidence="1 2" key="1">
    <citation type="journal article" date="2011" name="PLoS Pathog.">
        <title>Dynamic evolution of pathogenicity revealed by sequencing and comparative genomics of 19 Pseudomonas syringae isolates.</title>
        <authorList>
            <person name="Baltrus D.A."/>
            <person name="Nishimura M.T."/>
            <person name="Romanchuk A."/>
            <person name="Chang J.H."/>
            <person name="Mukhtar M.S."/>
            <person name="Cherkis K."/>
            <person name="Roach J."/>
            <person name="Grant S.R."/>
            <person name="Jones C.D."/>
            <person name="Dangl J.L."/>
        </authorList>
    </citation>
    <scope>NUCLEOTIDE SEQUENCE [LARGE SCALE GENOMIC DNA]</scope>
    <source>
        <strain evidence="1 2">1704B</strain>
    </source>
</reference>
<evidence type="ECO:0000313" key="2">
    <source>
        <dbReference type="Proteomes" id="UP000004986"/>
    </source>
</evidence>
<sequence>MAETSATRGSRYQQGSGVGIKYRLSAQWHCLIEISMAYRQTA</sequence>
<name>F3G804_PSESJ</name>
<protein>
    <submittedName>
        <fullName evidence="1">Uncharacterized protein</fullName>
    </submittedName>
</protein>
<gene>
    <name evidence="1" type="ORF">PSYPI_12754</name>
</gene>
<comment type="caution">
    <text evidence="1">The sequence shown here is derived from an EMBL/GenBank/DDBJ whole genome shotgun (WGS) entry which is preliminary data.</text>
</comment>
<dbReference type="Proteomes" id="UP000004986">
    <property type="component" value="Unassembled WGS sequence"/>
</dbReference>
<proteinExistence type="predicted"/>
<organism evidence="1 2">
    <name type="scientific">Pseudomonas syringae pv. pisi str. 1704B</name>
    <dbReference type="NCBI Taxonomy" id="629263"/>
    <lineage>
        <taxon>Bacteria</taxon>
        <taxon>Pseudomonadati</taxon>
        <taxon>Pseudomonadota</taxon>
        <taxon>Gammaproteobacteria</taxon>
        <taxon>Pseudomonadales</taxon>
        <taxon>Pseudomonadaceae</taxon>
        <taxon>Pseudomonas</taxon>
        <taxon>Pseudomonas syringae</taxon>
    </lineage>
</organism>
<dbReference type="EMBL" id="AEAI01000637">
    <property type="protein sequence ID" value="EGH43204.1"/>
    <property type="molecule type" value="Genomic_DNA"/>
</dbReference>
<keyword evidence="2" id="KW-1185">Reference proteome</keyword>
<feature type="non-terminal residue" evidence="1">
    <location>
        <position position="42"/>
    </location>
</feature>
<evidence type="ECO:0000313" key="1">
    <source>
        <dbReference type="EMBL" id="EGH43204.1"/>
    </source>
</evidence>
<accession>F3G804</accession>
<dbReference type="AlphaFoldDB" id="F3G804"/>
<dbReference type="HOGENOM" id="CLU_3262656_0_0_6"/>